<dbReference type="AlphaFoldDB" id="A0A1X0RJD8"/>
<reference evidence="2" key="1">
    <citation type="journal article" date="2016" name="Proc. Natl. Acad. Sci. U.S.A.">
        <title>Lipid metabolic changes in an early divergent fungus govern the establishment of a mutualistic symbiosis with endobacteria.</title>
        <authorList>
            <person name="Lastovetsky O.A."/>
            <person name="Gaspar M.L."/>
            <person name="Mondo S.J."/>
            <person name="LaButti K.M."/>
            <person name="Sandor L."/>
            <person name="Grigoriev I.V."/>
            <person name="Henry S.A."/>
            <person name="Pawlowska T.E."/>
        </authorList>
    </citation>
    <scope>NUCLEOTIDE SEQUENCE [LARGE SCALE GENOMIC DNA]</scope>
    <source>
        <strain evidence="2">ATCC 52814</strain>
    </source>
</reference>
<dbReference type="Proteomes" id="UP000242414">
    <property type="component" value="Unassembled WGS sequence"/>
</dbReference>
<accession>A0A1X0RJD8</accession>
<name>A0A1X0RJD8_RHIZD</name>
<evidence type="ECO:0000313" key="2">
    <source>
        <dbReference type="EMBL" id="ORE12162.1"/>
    </source>
</evidence>
<dbReference type="EMBL" id="KV921853">
    <property type="protein sequence ID" value="ORE12162.1"/>
    <property type="molecule type" value="Genomic_DNA"/>
</dbReference>
<sequence>MSKIKHLKTILLTTEIRTNRLLLQALFMKKHYYTCHYSDVRPIDAASILTSNDTNKRRSNNKGKRTAKKIKLGKSN</sequence>
<gene>
    <name evidence="2" type="ORF">BCV72DRAFT_300477</name>
</gene>
<evidence type="ECO:0000256" key="1">
    <source>
        <dbReference type="SAM" id="MobiDB-lite"/>
    </source>
</evidence>
<feature type="region of interest" description="Disordered" evidence="1">
    <location>
        <begin position="53"/>
        <end position="76"/>
    </location>
</feature>
<proteinExistence type="predicted"/>
<feature type="compositionally biased region" description="Basic residues" evidence="1">
    <location>
        <begin position="57"/>
        <end position="76"/>
    </location>
</feature>
<protein>
    <submittedName>
        <fullName evidence="2">Uncharacterized protein</fullName>
    </submittedName>
</protein>
<dbReference type="VEuPathDB" id="FungiDB:BCV72DRAFT_300477"/>
<organism evidence="2">
    <name type="scientific">Rhizopus microsporus var. microsporus</name>
    <dbReference type="NCBI Taxonomy" id="86635"/>
    <lineage>
        <taxon>Eukaryota</taxon>
        <taxon>Fungi</taxon>
        <taxon>Fungi incertae sedis</taxon>
        <taxon>Mucoromycota</taxon>
        <taxon>Mucoromycotina</taxon>
        <taxon>Mucoromycetes</taxon>
        <taxon>Mucorales</taxon>
        <taxon>Mucorineae</taxon>
        <taxon>Rhizopodaceae</taxon>
        <taxon>Rhizopus</taxon>
    </lineage>
</organism>